<dbReference type="Proteomes" id="UP001165190">
    <property type="component" value="Unassembled WGS sequence"/>
</dbReference>
<evidence type="ECO:0000256" key="3">
    <source>
        <dbReference type="ARBA" id="ARBA00023239"/>
    </source>
</evidence>
<dbReference type="EMBL" id="BSYR01000021">
    <property type="protein sequence ID" value="GMI85952.1"/>
    <property type="molecule type" value="Genomic_DNA"/>
</dbReference>
<dbReference type="GO" id="GO:0033897">
    <property type="term" value="F:ribonuclease T2 activity"/>
    <property type="evidence" value="ECO:0007669"/>
    <property type="project" value="InterPro"/>
</dbReference>
<keyword evidence="3" id="KW-0456">Lyase</keyword>
<keyword evidence="2" id="KW-0540">Nuclease</keyword>
<comment type="caution">
    <text evidence="6">The sequence shown here is derived from an EMBL/GenBank/DDBJ whole genome shotgun (WGS) entry which is preliminary data.</text>
</comment>
<dbReference type="GO" id="GO:0005576">
    <property type="term" value="C:extracellular region"/>
    <property type="evidence" value="ECO:0007669"/>
    <property type="project" value="TreeGrafter"/>
</dbReference>
<accession>A0A9W7M1F4</accession>
<dbReference type="PROSITE" id="PS00530">
    <property type="entry name" value="RNASE_T2_1"/>
    <property type="match status" value="1"/>
</dbReference>
<keyword evidence="7" id="KW-1185">Reference proteome</keyword>
<keyword evidence="2" id="KW-0378">Hydrolase</keyword>
<dbReference type="PANTHER" id="PTHR11240">
    <property type="entry name" value="RIBONUCLEASE T2"/>
    <property type="match status" value="1"/>
</dbReference>
<reference evidence="6" key="1">
    <citation type="submission" date="2023-05" db="EMBL/GenBank/DDBJ databases">
        <title>Genome and transcriptome analyses reveal genes involved in the formation of fine ridges on petal epidermal cells in Hibiscus trionum.</title>
        <authorList>
            <person name="Koshimizu S."/>
            <person name="Masuda S."/>
            <person name="Ishii T."/>
            <person name="Shirasu K."/>
            <person name="Hoshino A."/>
            <person name="Arita M."/>
        </authorList>
    </citation>
    <scope>NUCLEOTIDE SEQUENCE</scope>
    <source>
        <strain evidence="6">Hamamatsu line</strain>
    </source>
</reference>
<dbReference type="OrthoDB" id="991564at2759"/>
<dbReference type="GO" id="GO:0003723">
    <property type="term" value="F:RNA binding"/>
    <property type="evidence" value="ECO:0007669"/>
    <property type="project" value="InterPro"/>
</dbReference>
<dbReference type="InterPro" id="IPR001568">
    <property type="entry name" value="RNase_T2-like"/>
</dbReference>
<proteinExistence type="inferred from homology"/>
<evidence type="ECO:0000313" key="6">
    <source>
        <dbReference type="EMBL" id="GMI85952.1"/>
    </source>
</evidence>
<dbReference type="AlphaFoldDB" id="A0A9W7M1F4"/>
<keyword evidence="5" id="KW-0732">Signal</keyword>
<protein>
    <submittedName>
        <fullName evidence="6">Ribonuclease 3</fullName>
    </submittedName>
</protein>
<evidence type="ECO:0000256" key="4">
    <source>
        <dbReference type="RuleBase" id="RU004328"/>
    </source>
</evidence>
<feature type="chain" id="PRO_5040823308" evidence="5">
    <location>
        <begin position="24"/>
        <end position="257"/>
    </location>
</feature>
<comment type="similarity">
    <text evidence="1 4">Belongs to the RNase T2 family.</text>
</comment>
<dbReference type="SUPFAM" id="SSF55895">
    <property type="entry name" value="Ribonuclease Rh-like"/>
    <property type="match status" value="1"/>
</dbReference>
<evidence type="ECO:0000313" key="7">
    <source>
        <dbReference type="Proteomes" id="UP001165190"/>
    </source>
</evidence>
<name>A0A9W7M1F4_HIBTR</name>
<feature type="signal peptide" evidence="5">
    <location>
        <begin position="1"/>
        <end position="23"/>
    </location>
</feature>
<gene>
    <name evidence="6" type="ORF">HRI_002264500</name>
</gene>
<dbReference type="Pfam" id="PF00445">
    <property type="entry name" value="Ribonuclease_T2"/>
    <property type="match status" value="1"/>
</dbReference>
<dbReference type="Gene3D" id="3.90.730.10">
    <property type="entry name" value="Ribonuclease T2-like"/>
    <property type="match status" value="1"/>
</dbReference>
<organism evidence="6 7">
    <name type="scientific">Hibiscus trionum</name>
    <name type="common">Flower of an hour</name>
    <dbReference type="NCBI Taxonomy" id="183268"/>
    <lineage>
        <taxon>Eukaryota</taxon>
        <taxon>Viridiplantae</taxon>
        <taxon>Streptophyta</taxon>
        <taxon>Embryophyta</taxon>
        <taxon>Tracheophyta</taxon>
        <taxon>Spermatophyta</taxon>
        <taxon>Magnoliopsida</taxon>
        <taxon>eudicotyledons</taxon>
        <taxon>Gunneridae</taxon>
        <taxon>Pentapetalae</taxon>
        <taxon>rosids</taxon>
        <taxon>malvids</taxon>
        <taxon>Malvales</taxon>
        <taxon>Malvaceae</taxon>
        <taxon>Malvoideae</taxon>
        <taxon>Hibiscus</taxon>
    </lineage>
</organism>
<evidence type="ECO:0000256" key="1">
    <source>
        <dbReference type="ARBA" id="ARBA00007469"/>
    </source>
</evidence>
<dbReference type="GO" id="GO:0006401">
    <property type="term" value="P:RNA catabolic process"/>
    <property type="evidence" value="ECO:0007669"/>
    <property type="project" value="TreeGrafter"/>
</dbReference>
<dbReference type="InterPro" id="IPR036430">
    <property type="entry name" value="RNase_T2-like_sf"/>
</dbReference>
<sequence length="257" mass="28430">MGFKQLLAVAAAVVASLVVSAHGSDFPMYKLSLTWPSSLCIPRSSCKSPIPAAFTIHGLWPSCEDGTGVPPYNPCANKCFANPTSPESILATLQPIISDLRRRWPNLYVGQSDEDFWKHEWSNHGMCSDHSQNPLGYFSETLKLDEISKYDPLEALGVQPSTTPYQIDTLLENVKRHVGFYPQISCSRPVSGSKQLYLKEIRYCFKRGTPISVLQDCPDEMDNVCRSVDPLQRTVMFPHATTAISGLNATGEVLAFT</sequence>
<evidence type="ECO:0000256" key="5">
    <source>
        <dbReference type="SAM" id="SignalP"/>
    </source>
</evidence>
<evidence type="ECO:0000256" key="2">
    <source>
        <dbReference type="ARBA" id="ARBA00022722"/>
    </source>
</evidence>
<dbReference type="PANTHER" id="PTHR11240:SF46">
    <property type="entry name" value="INTRACELLULAR RIBONUCLEASE LX-LIKE"/>
    <property type="match status" value="1"/>
</dbReference>
<dbReference type="InterPro" id="IPR018188">
    <property type="entry name" value="RNase_T2_His_AS_1"/>
</dbReference>